<name>A0A8J3JQJ7_9ACTN</name>
<dbReference type="Gene3D" id="1.10.260.40">
    <property type="entry name" value="lambda repressor-like DNA-binding domains"/>
    <property type="match status" value="1"/>
</dbReference>
<accession>A0A8J3JQJ7</accession>
<keyword evidence="4" id="KW-1185">Reference proteome</keyword>
<proteinExistence type="predicted"/>
<dbReference type="EMBL" id="BONG01000013">
    <property type="protein sequence ID" value="GIF89286.1"/>
    <property type="molecule type" value="Genomic_DNA"/>
</dbReference>
<gene>
    <name evidence="3" type="ORF">Cch02nite_27300</name>
</gene>
<evidence type="ECO:0000256" key="1">
    <source>
        <dbReference type="SAM" id="MobiDB-lite"/>
    </source>
</evidence>
<dbReference type="InterPro" id="IPR043917">
    <property type="entry name" value="DUF5753"/>
</dbReference>
<dbReference type="SMART" id="SM00530">
    <property type="entry name" value="HTH_XRE"/>
    <property type="match status" value="1"/>
</dbReference>
<dbReference type="SUPFAM" id="SSF47413">
    <property type="entry name" value="lambda repressor-like DNA-binding domains"/>
    <property type="match status" value="1"/>
</dbReference>
<dbReference type="AlphaFoldDB" id="A0A8J3JQJ7"/>
<protein>
    <submittedName>
        <fullName evidence="3">Transcriptional regulator</fullName>
    </submittedName>
</protein>
<organism evidence="3 4">
    <name type="scientific">Catellatospora chokoriensis</name>
    <dbReference type="NCBI Taxonomy" id="310353"/>
    <lineage>
        <taxon>Bacteria</taxon>
        <taxon>Bacillati</taxon>
        <taxon>Actinomycetota</taxon>
        <taxon>Actinomycetes</taxon>
        <taxon>Micromonosporales</taxon>
        <taxon>Micromonosporaceae</taxon>
        <taxon>Catellatospora</taxon>
    </lineage>
</organism>
<feature type="region of interest" description="Disordered" evidence="1">
    <location>
        <begin position="1"/>
        <end position="25"/>
    </location>
</feature>
<dbReference type="InterPro" id="IPR010982">
    <property type="entry name" value="Lambda_DNA-bd_dom_sf"/>
</dbReference>
<dbReference type="PROSITE" id="PS50943">
    <property type="entry name" value="HTH_CROC1"/>
    <property type="match status" value="1"/>
</dbReference>
<evidence type="ECO:0000259" key="2">
    <source>
        <dbReference type="PROSITE" id="PS50943"/>
    </source>
</evidence>
<evidence type="ECO:0000313" key="4">
    <source>
        <dbReference type="Proteomes" id="UP000619293"/>
    </source>
</evidence>
<comment type="caution">
    <text evidence="3">The sequence shown here is derived from an EMBL/GenBank/DDBJ whole genome shotgun (WGS) entry which is preliminary data.</text>
</comment>
<reference evidence="3 4" key="1">
    <citation type="submission" date="2021-01" db="EMBL/GenBank/DDBJ databases">
        <title>Whole genome shotgun sequence of Catellatospora chokoriensis NBRC 107358.</title>
        <authorList>
            <person name="Komaki H."/>
            <person name="Tamura T."/>
        </authorList>
    </citation>
    <scope>NUCLEOTIDE SEQUENCE [LARGE SCALE GENOMIC DNA]</scope>
    <source>
        <strain evidence="3 4">NBRC 107358</strain>
    </source>
</reference>
<dbReference type="InterPro" id="IPR001387">
    <property type="entry name" value="Cro/C1-type_HTH"/>
</dbReference>
<feature type="domain" description="HTH cro/C1-type" evidence="2">
    <location>
        <begin position="37"/>
        <end position="92"/>
    </location>
</feature>
<dbReference type="Pfam" id="PF19054">
    <property type="entry name" value="DUF5753"/>
    <property type="match status" value="1"/>
</dbReference>
<dbReference type="Pfam" id="PF13560">
    <property type="entry name" value="HTH_31"/>
    <property type="match status" value="1"/>
</dbReference>
<dbReference type="CDD" id="cd00093">
    <property type="entry name" value="HTH_XRE"/>
    <property type="match status" value="1"/>
</dbReference>
<dbReference type="Proteomes" id="UP000619293">
    <property type="component" value="Unassembled WGS sequence"/>
</dbReference>
<sequence length="313" mass="35094">MSQQDGDVPQSDQRKAEINVSGGQSPTVARLRLRHALRSARESSDYTQEQVANELEWSLSKIIRIENGAVRMTVTDVRALLQLYGVNDASEVSEMETLVRASRQRSWWTEHADLPPRFATFIGLEDGASELSFYNSMLIPGLLQTESYARAVIRTLEPDWAQTRQEEEFVTIRMRRQKHVLGRLDPPRVRVVLEEATLRRVTGGVQVQREQLLHLVALGTRPNICLQVLPFSAGVYTLEPTFVLMGFPFGTTSDVVVYLEMSNALALPSDRGQFLERGEVAAPYQEAFSRITDAAFSEADSLAYIAQVAGELH</sequence>
<dbReference type="RefSeq" id="WP_191840668.1">
    <property type="nucleotide sequence ID" value="NZ_BONG01000013.1"/>
</dbReference>
<evidence type="ECO:0000313" key="3">
    <source>
        <dbReference type="EMBL" id="GIF89286.1"/>
    </source>
</evidence>
<dbReference type="GO" id="GO:0003677">
    <property type="term" value="F:DNA binding"/>
    <property type="evidence" value="ECO:0007669"/>
    <property type="project" value="InterPro"/>
</dbReference>